<proteinExistence type="predicted"/>
<accession>A0ABQ4LL16</accession>
<dbReference type="Proteomes" id="UP000676601">
    <property type="component" value="Unassembled WGS sequence"/>
</dbReference>
<sequence>MFEIEGKDMSIQTGDAAGCIPFSFIKTKGIKGFFQKVWNAIGNESEQGGT</sequence>
<name>A0ABQ4LL16_9BACL</name>
<keyword evidence="2" id="KW-1185">Reference proteome</keyword>
<organism evidence="1 2">
    <name type="scientific">Paenibacillus cineris</name>
    <dbReference type="NCBI Taxonomy" id="237530"/>
    <lineage>
        <taxon>Bacteria</taxon>
        <taxon>Bacillati</taxon>
        <taxon>Bacillota</taxon>
        <taxon>Bacilli</taxon>
        <taxon>Bacillales</taxon>
        <taxon>Paenibacillaceae</taxon>
        <taxon>Paenibacillus</taxon>
    </lineage>
</organism>
<dbReference type="EMBL" id="BORU01000004">
    <property type="protein sequence ID" value="GIO57218.1"/>
    <property type="molecule type" value="Genomic_DNA"/>
</dbReference>
<evidence type="ECO:0000313" key="1">
    <source>
        <dbReference type="EMBL" id="GIO57218.1"/>
    </source>
</evidence>
<reference evidence="1 2" key="1">
    <citation type="submission" date="2021-03" db="EMBL/GenBank/DDBJ databases">
        <title>Antimicrobial resistance genes in bacteria isolated from Japanese honey, and their potential for conferring macrolide and lincosamide resistance in the American foulbrood pathogen Paenibacillus larvae.</title>
        <authorList>
            <person name="Okamoto M."/>
            <person name="Kumagai M."/>
            <person name="Kanamori H."/>
            <person name="Takamatsu D."/>
        </authorList>
    </citation>
    <scope>NUCLEOTIDE SEQUENCE [LARGE SCALE GENOMIC DNA]</scope>
    <source>
        <strain evidence="1 2">J21TS7</strain>
    </source>
</reference>
<protein>
    <submittedName>
        <fullName evidence="1">Uncharacterized protein</fullName>
    </submittedName>
</protein>
<comment type="caution">
    <text evidence="1">The sequence shown here is derived from an EMBL/GenBank/DDBJ whole genome shotgun (WGS) entry which is preliminary data.</text>
</comment>
<evidence type="ECO:0000313" key="2">
    <source>
        <dbReference type="Proteomes" id="UP000676601"/>
    </source>
</evidence>
<gene>
    <name evidence="1" type="ORF">J21TS7_55360</name>
</gene>